<dbReference type="PROSITE" id="PS01180">
    <property type="entry name" value="CUB"/>
    <property type="match status" value="1"/>
</dbReference>
<dbReference type="PANTHER" id="PTHR24251:SF37">
    <property type="entry name" value="CUB DOMAIN-CONTAINING PROTEIN"/>
    <property type="match status" value="1"/>
</dbReference>
<dbReference type="Proteomes" id="UP000001307">
    <property type="component" value="Unassembled WGS sequence"/>
</dbReference>
<evidence type="ECO:0000256" key="4">
    <source>
        <dbReference type="SAM" id="SignalP"/>
    </source>
</evidence>
<dbReference type="SMART" id="SM00042">
    <property type="entry name" value="CUB"/>
    <property type="match status" value="1"/>
</dbReference>
<gene>
    <name evidence="6" type="ORF">GSOID_T00006087001</name>
</gene>
<organism evidence="6">
    <name type="scientific">Oikopleura dioica</name>
    <name type="common">Tunicate</name>
    <dbReference type="NCBI Taxonomy" id="34765"/>
    <lineage>
        <taxon>Eukaryota</taxon>
        <taxon>Metazoa</taxon>
        <taxon>Chordata</taxon>
        <taxon>Tunicata</taxon>
        <taxon>Appendicularia</taxon>
        <taxon>Copelata</taxon>
        <taxon>Oikopleuridae</taxon>
        <taxon>Oikopleura</taxon>
    </lineage>
</organism>
<sequence length="165" mass="18117">MKTSIIFAAAASAASTAIELAGASGTWTSPGYPAYKGNCHQRYYKAVGPKEVLVLDFEHVDIEFDESCTFDFLMINGQKICQESGSNLETTITSTTASTTTTPYITEMQVVDSFKPLCLVEDLDALFHTDSIFNYAGFKINWEIKDLCSYKCMQADILAKQAANC</sequence>
<keyword evidence="2" id="KW-1015">Disulfide bond</keyword>
<accession>E4WTH1</accession>
<dbReference type="InParanoid" id="E4WTH1"/>
<protein>
    <recommendedName>
        <fullName evidence="5">CUB domain-containing protein</fullName>
    </recommendedName>
</protein>
<proteinExistence type="predicted"/>
<dbReference type="CDD" id="cd00041">
    <property type="entry name" value="CUB"/>
    <property type="match status" value="1"/>
</dbReference>
<evidence type="ECO:0000256" key="3">
    <source>
        <dbReference type="PROSITE-ProRule" id="PRU00059"/>
    </source>
</evidence>
<evidence type="ECO:0000313" key="6">
    <source>
        <dbReference type="EMBL" id="CBY07008.1"/>
    </source>
</evidence>
<keyword evidence="4" id="KW-0732">Signal</keyword>
<evidence type="ECO:0000256" key="2">
    <source>
        <dbReference type="ARBA" id="ARBA00023157"/>
    </source>
</evidence>
<dbReference type="SUPFAM" id="SSF49854">
    <property type="entry name" value="Spermadhesin, CUB domain"/>
    <property type="match status" value="1"/>
</dbReference>
<keyword evidence="7" id="KW-1185">Reference proteome</keyword>
<dbReference type="OrthoDB" id="6369184at2759"/>
<comment type="caution">
    <text evidence="3">Lacks conserved residue(s) required for the propagation of feature annotation.</text>
</comment>
<dbReference type="AlphaFoldDB" id="E4WTH1"/>
<evidence type="ECO:0000256" key="1">
    <source>
        <dbReference type="ARBA" id="ARBA00022737"/>
    </source>
</evidence>
<dbReference type="EMBL" id="FN653016">
    <property type="protein sequence ID" value="CBY07008.1"/>
    <property type="molecule type" value="Genomic_DNA"/>
</dbReference>
<evidence type="ECO:0000259" key="5">
    <source>
        <dbReference type="PROSITE" id="PS01180"/>
    </source>
</evidence>
<dbReference type="InterPro" id="IPR000859">
    <property type="entry name" value="CUB_dom"/>
</dbReference>
<feature type="domain" description="CUB" evidence="5">
    <location>
        <begin position="14"/>
        <end position="145"/>
    </location>
</feature>
<dbReference type="Gene3D" id="2.60.120.290">
    <property type="entry name" value="Spermadhesin, CUB domain"/>
    <property type="match status" value="1"/>
</dbReference>
<feature type="chain" id="PRO_5003189541" description="CUB domain-containing protein" evidence="4">
    <location>
        <begin position="17"/>
        <end position="165"/>
    </location>
</feature>
<name>E4WTH1_OIKDI</name>
<evidence type="ECO:0000313" key="7">
    <source>
        <dbReference type="Proteomes" id="UP000001307"/>
    </source>
</evidence>
<keyword evidence="1" id="KW-0677">Repeat</keyword>
<dbReference type="PANTHER" id="PTHR24251">
    <property type="entry name" value="OVOCHYMASE-RELATED"/>
    <property type="match status" value="1"/>
</dbReference>
<dbReference type="InterPro" id="IPR035914">
    <property type="entry name" value="Sperma_CUB_dom_sf"/>
</dbReference>
<feature type="signal peptide" evidence="4">
    <location>
        <begin position="1"/>
        <end position="16"/>
    </location>
</feature>
<reference evidence="6" key="1">
    <citation type="journal article" date="2010" name="Science">
        <title>Plasticity of animal genome architecture unmasked by rapid evolution of a pelagic tunicate.</title>
        <authorList>
            <person name="Denoeud F."/>
            <person name="Henriet S."/>
            <person name="Mungpakdee S."/>
            <person name="Aury J.M."/>
            <person name="Da Silva C."/>
            <person name="Brinkmann H."/>
            <person name="Mikhaleva J."/>
            <person name="Olsen L.C."/>
            <person name="Jubin C."/>
            <person name="Canestro C."/>
            <person name="Bouquet J.M."/>
            <person name="Danks G."/>
            <person name="Poulain J."/>
            <person name="Campsteijn C."/>
            <person name="Adamski M."/>
            <person name="Cross I."/>
            <person name="Yadetie F."/>
            <person name="Muffato M."/>
            <person name="Louis A."/>
            <person name="Butcher S."/>
            <person name="Tsagkogeorga G."/>
            <person name="Konrad A."/>
            <person name="Singh S."/>
            <person name="Jensen M.F."/>
            <person name="Cong E.H."/>
            <person name="Eikeseth-Otteraa H."/>
            <person name="Noel B."/>
            <person name="Anthouard V."/>
            <person name="Porcel B.M."/>
            <person name="Kachouri-Lafond R."/>
            <person name="Nishino A."/>
            <person name="Ugolini M."/>
            <person name="Chourrout P."/>
            <person name="Nishida H."/>
            <person name="Aasland R."/>
            <person name="Huzurbazar S."/>
            <person name="Westhof E."/>
            <person name="Delsuc F."/>
            <person name="Lehrach H."/>
            <person name="Reinhardt R."/>
            <person name="Weissenbach J."/>
            <person name="Roy S.W."/>
            <person name="Artiguenave F."/>
            <person name="Postlethwait J.H."/>
            <person name="Manak J.R."/>
            <person name="Thompson E.M."/>
            <person name="Jaillon O."/>
            <person name="Du Pasquier L."/>
            <person name="Boudinot P."/>
            <person name="Liberles D.A."/>
            <person name="Volff J.N."/>
            <person name="Philippe H."/>
            <person name="Lenhard B."/>
            <person name="Roest Crollius H."/>
            <person name="Wincker P."/>
            <person name="Chourrout D."/>
        </authorList>
    </citation>
    <scope>NUCLEOTIDE SEQUENCE [LARGE SCALE GENOMIC DNA]</scope>
</reference>